<dbReference type="InterPro" id="IPR001245">
    <property type="entry name" value="Ser-Thr/Tyr_kinase_cat_dom"/>
</dbReference>
<evidence type="ECO:0000256" key="1">
    <source>
        <dbReference type="ARBA" id="ARBA00038349"/>
    </source>
</evidence>
<dbReference type="PROSITE" id="PS50011">
    <property type="entry name" value="PROTEIN_KINASE_DOM"/>
    <property type="match status" value="1"/>
</dbReference>
<protein>
    <recommendedName>
        <fullName evidence="2">Protein kinase domain-containing protein</fullName>
    </recommendedName>
</protein>
<dbReference type="Gene3D" id="1.25.10.10">
    <property type="entry name" value="Leucine-rich Repeat Variant"/>
    <property type="match status" value="1"/>
</dbReference>
<feature type="domain" description="Protein kinase" evidence="2">
    <location>
        <begin position="1"/>
        <end position="125"/>
    </location>
</feature>
<evidence type="ECO:0000313" key="3">
    <source>
        <dbReference type="EMBL" id="CAJ0559047.1"/>
    </source>
</evidence>
<sequence>MTASTTDTNGISCDCSDIDSGAPWQLIPAIDFLAPELITSHRGEPASDVYSLAITAYSIFNEGKGPIQARNRFETLRQGLEKLKNVPPEWALSMPETFREDFKLCLNKSTAIRPDAAQFTKIPFFKDHRLDTVQTLESFMQHEQMVKIELLKKLPDMLIHFEKRLLVQKIRPCLTAEFSHPDLIPFILPALFYIIDLTDKEEFTTLVMPELAPVFSMERPYQITILLLEKLDLFLSRADPKDVDNHILPCLYRAIKNENGRIQEICLNVVPKIAKLISRHNMKTDVLPRLLALATTGDTLAVRGVLREEG</sequence>
<dbReference type="PANTHER" id="PTHR12984">
    <property type="entry name" value="SCY1-RELATED S/T PROTEIN KINASE-LIKE"/>
    <property type="match status" value="1"/>
</dbReference>
<dbReference type="InterPro" id="IPR051177">
    <property type="entry name" value="CIK-Related_Protein"/>
</dbReference>
<dbReference type="InterPro" id="IPR011989">
    <property type="entry name" value="ARM-like"/>
</dbReference>
<comment type="similarity">
    <text evidence="1">Belongs to the protein kinase superfamily.</text>
</comment>
<dbReference type="Gene3D" id="1.10.510.10">
    <property type="entry name" value="Transferase(Phosphotransferase) domain 1"/>
    <property type="match status" value="1"/>
</dbReference>
<proteinExistence type="inferred from homology"/>
<dbReference type="PANTHER" id="PTHR12984:SF6">
    <property type="entry name" value="SCY1-LIKE PROTEIN 2"/>
    <property type="match status" value="1"/>
</dbReference>
<dbReference type="Pfam" id="PF07714">
    <property type="entry name" value="PK_Tyr_Ser-Thr"/>
    <property type="match status" value="1"/>
</dbReference>
<gene>
    <name evidence="3" type="ORF">MSPICULIGERA_LOCUS1152</name>
</gene>
<dbReference type="GO" id="GO:0005524">
    <property type="term" value="F:ATP binding"/>
    <property type="evidence" value="ECO:0007669"/>
    <property type="project" value="InterPro"/>
</dbReference>
<evidence type="ECO:0000259" key="2">
    <source>
        <dbReference type="PROSITE" id="PS50011"/>
    </source>
</evidence>
<dbReference type="EMBL" id="CATQJA010000300">
    <property type="protein sequence ID" value="CAJ0559047.1"/>
    <property type="molecule type" value="Genomic_DNA"/>
</dbReference>
<dbReference type="SUPFAM" id="SSF48371">
    <property type="entry name" value="ARM repeat"/>
    <property type="match status" value="1"/>
</dbReference>
<organism evidence="3 4">
    <name type="scientific">Mesorhabditis spiculigera</name>
    <dbReference type="NCBI Taxonomy" id="96644"/>
    <lineage>
        <taxon>Eukaryota</taxon>
        <taxon>Metazoa</taxon>
        <taxon>Ecdysozoa</taxon>
        <taxon>Nematoda</taxon>
        <taxon>Chromadorea</taxon>
        <taxon>Rhabditida</taxon>
        <taxon>Rhabditina</taxon>
        <taxon>Rhabditomorpha</taxon>
        <taxon>Rhabditoidea</taxon>
        <taxon>Rhabditidae</taxon>
        <taxon>Mesorhabditinae</taxon>
        <taxon>Mesorhabditis</taxon>
    </lineage>
</organism>
<dbReference type="Proteomes" id="UP001177023">
    <property type="component" value="Unassembled WGS sequence"/>
</dbReference>
<dbReference type="SUPFAM" id="SSF56112">
    <property type="entry name" value="Protein kinase-like (PK-like)"/>
    <property type="match status" value="1"/>
</dbReference>
<reference evidence="3" key="1">
    <citation type="submission" date="2023-06" db="EMBL/GenBank/DDBJ databases">
        <authorList>
            <person name="Delattre M."/>
        </authorList>
    </citation>
    <scope>NUCLEOTIDE SEQUENCE</scope>
    <source>
        <strain evidence="3">AF72</strain>
    </source>
</reference>
<dbReference type="GO" id="GO:0004672">
    <property type="term" value="F:protein kinase activity"/>
    <property type="evidence" value="ECO:0007669"/>
    <property type="project" value="InterPro"/>
</dbReference>
<evidence type="ECO:0000313" key="4">
    <source>
        <dbReference type="Proteomes" id="UP001177023"/>
    </source>
</evidence>
<keyword evidence="4" id="KW-1185">Reference proteome</keyword>
<dbReference type="InterPro" id="IPR011009">
    <property type="entry name" value="Kinase-like_dom_sf"/>
</dbReference>
<name>A0AA36C4X4_9BILA</name>
<dbReference type="InterPro" id="IPR000719">
    <property type="entry name" value="Prot_kinase_dom"/>
</dbReference>
<comment type="caution">
    <text evidence="3">The sequence shown here is derived from an EMBL/GenBank/DDBJ whole genome shotgun (WGS) entry which is preliminary data.</text>
</comment>
<feature type="non-terminal residue" evidence="3">
    <location>
        <position position="310"/>
    </location>
</feature>
<accession>A0AA36C4X4</accession>
<dbReference type="InterPro" id="IPR016024">
    <property type="entry name" value="ARM-type_fold"/>
</dbReference>
<dbReference type="AlphaFoldDB" id="A0AA36C4X4"/>